<keyword evidence="11" id="KW-1185">Reference proteome</keyword>
<evidence type="ECO:0000256" key="7">
    <source>
        <dbReference type="ARBA" id="ARBA00022840"/>
    </source>
</evidence>
<feature type="domain" description="GS catalytic" evidence="9">
    <location>
        <begin position="1"/>
        <end position="118"/>
    </location>
</feature>
<dbReference type="EC" id="6.3.1.2" evidence="3"/>
<dbReference type="GO" id="GO:0005737">
    <property type="term" value="C:cytoplasm"/>
    <property type="evidence" value="ECO:0007669"/>
    <property type="project" value="UniProtKB-SubCell"/>
</dbReference>
<dbReference type="Gene3D" id="3.30.590.10">
    <property type="entry name" value="Glutamine synthetase/guanido kinase, catalytic domain"/>
    <property type="match status" value="1"/>
</dbReference>
<dbReference type="SUPFAM" id="SSF55931">
    <property type="entry name" value="Glutamine synthetase/guanido kinase"/>
    <property type="match status" value="1"/>
</dbReference>
<evidence type="ECO:0000256" key="8">
    <source>
        <dbReference type="PROSITE-ProRule" id="PRU01331"/>
    </source>
</evidence>
<reference evidence="11" key="1">
    <citation type="journal article" date="2024" name="IScience">
        <title>Strigolactones Initiate the Formation of Haustorium-like Structures in Castilleja.</title>
        <authorList>
            <person name="Buerger M."/>
            <person name="Peterson D."/>
            <person name="Chory J."/>
        </authorList>
    </citation>
    <scope>NUCLEOTIDE SEQUENCE [LARGE SCALE GENOMIC DNA]</scope>
</reference>
<dbReference type="InterPro" id="IPR014746">
    <property type="entry name" value="Gln_synth/guanido_kin_cat_dom"/>
</dbReference>
<keyword evidence="4" id="KW-0963">Cytoplasm</keyword>
<dbReference type="AlphaFoldDB" id="A0ABD3CFA7"/>
<comment type="caution">
    <text evidence="10">The sequence shown here is derived from an EMBL/GenBank/DDBJ whole genome shotgun (WGS) entry which is preliminary data.</text>
</comment>
<evidence type="ECO:0000256" key="2">
    <source>
        <dbReference type="ARBA" id="ARBA00009897"/>
    </source>
</evidence>
<dbReference type="FunFam" id="3.30.590.10:FF:000011">
    <property type="entry name" value="Glutamine synthetase"/>
    <property type="match status" value="1"/>
</dbReference>
<sequence length="118" mass="13182">MSILSDLINGDWNGAGAHTNYSTKSMREDGGYEIIKKAIEKLGLRHKEHIAVYGEGNERRLTGKHETADINTFKWGVANRGASIRVGRDYFEDRRPASNMDPYVVTSLIAETTIIGKQ</sequence>
<evidence type="ECO:0000313" key="11">
    <source>
        <dbReference type="Proteomes" id="UP001632038"/>
    </source>
</evidence>
<evidence type="ECO:0000313" key="10">
    <source>
        <dbReference type="EMBL" id="KAL3628278.1"/>
    </source>
</evidence>
<dbReference type="PANTHER" id="PTHR20852">
    <property type="entry name" value="GLUTAMINE SYNTHETASE"/>
    <property type="match status" value="1"/>
</dbReference>
<organism evidence="10 11">
    <name type="scientific">Castilleja foliolosa</name>
    <dbReference type="NCBI Taxonomy" id="1961234"/>
    <lineage>
        <taxon>Eukaryota</taxon>
        <taxon>Viridiplantae</taxon>
        <taxon>Streptophyta</taxon>
        <taxon>Embryophyta</taxon>
        <taxon>Tracheophyta</taxon>
        <taxon>Spermatophyta</taxon>
        <taxon>Magnoliopsida</taxon>
        <taxon>eudicotyledons</taxon>
        <taxon>Gunneridae</taxon>
        <taxon>Pentapetalae</taxon>
        <taxon>asterids</taxon>
        <taxon>lamiids</taxon>
        <taxon>Lamiales</taxon>
        <taxon>Orobanchaceae</taxon>
        <taxon>Pedicularideae</taxon>
        <taxon>Castillejinae</taxon>
        <taxon>Castilleja</taxon>
    </lineage>
</organism>
<evidence type="ECO:0000256" key="6">
    <source>
        <dbReference type="ARBA" id="ARBA00022741"/>
    </source>
</evidence>
<name>A0ABD3CFA7_9LAMI</name>
<dbReference type="InterPro" id="IPR050292">
    <property type="entry name" value="Glutamine_Synthetase"/>
</dbReference>
<comment type="similarity">
    <text evidence="2 8">Belongs to the glutamine synthetase family.</text>
</comment>
<comment type="subcellular location">
    <subcellularLocation>
        <location evidence="1">Cytoplasm</location>
    </subcellularLocation>
</comment>
<evidence type="ECO:0000256" key="4">
    <source>
        <dbReference type="ARBA" id="ARBA00022490"/>
    </source>
</evidence>
<keyword evidence="7" id="KW-0067">ATP-binding</keyword>
<accession>A0ABD3CFA7</accession>
<gene>
    <name evidence="10" type="primary">GLN1_3</name>
    <name evidence="10" type="ORF">CASFOL_027324</name>
</gene>
<proteinExistence type="inferred from homology"/>
<evidence type="ECO:0000256" key="3">
    <source>
        <dbReference type="ARBA" id="ARBA00012937"/>
    </source>
</evidence>
<dbReference type="Proteomes" id="UP001632038">
    <property type="component" value="Unassembled WGS sequence"/>
</dbReference>
<evidence type="ECO:0000256" key="1">
    <source>
        <dbReference type="ARBA" id="ARBA00004496"/>
    </source>
</evidence>
<dbReference type="EMBL" id="JAVIJP010000036">
    <property type="protein sequence ID" value="KAL3628278.1"/>
    <property type="molecule type" value="Genomic_DNA"/>
</dbReference>
<keyword evidence="6" id="KW-0547">Nucleotide-binding</keyword>
<dbReference type="PANTHER" id="PTHR20852:SF93">
    <property type="entry name" value="GLUTAMINE SYNTHETASE CYTOSOLIC ISOZYME 1-1"/>
    <property type="match status" value="1"/>
</dbReference>
<dbReference type="InterPro" id="IPR008146">
    <property type="entry name" value="Gln_synth_cat_dom"/>
</dbReference>
<evidence type="ECO:0000259" key="9">
    <source>
        <dbReference type="PROSITE" id="PS51987"/>
    </source>
</evidence>
<dbReference type="GO" id="GO:0004356">
    <property type="term" value="F:glutamine synthetase activity"/>
    <property type="evidence" value="ECO:0007669"/>
    <property type="project" value="UniProtKB-EC"/>
</dbReference>
<dbReference type="GO" id="GO:0005524">
    <property type="term" value="F:ATP binding"/>
    <property type="evidence" value="ECO:0007669"/>
    <property type="project" value="UniProtKB-KW"/>
</dbReference>
<dbReference type="PROSITE" id="PS51987">
    <property type="entry name" value="GS_CATALYTIC"/>
    <property type="match status" value="1"/>
</dbReference>
<evidence type="ECO:0000256" key="5">
    <source>
        <dbReference type="ARBA" id="ARBA00022598"/>
    </source>
</evidence>
<keyword evidence="5 10" id="KW-0436">Ligase</keyword>
<protein>
    <recommendedName>
        <fullName evidence="3">glutamine synthetase</fullName>
        <ecNumber evidence="3">6.3.1.2</ecNumber>
    </recommendedName>
</protein>